<dbReference type="SUPFAM" id="SSF51905">
    <property type="entry name" value="FAD/NAD(P)-binding domain"/>
    <property type="match status" value="1"/>
</dbReference>
<protein>
    <recommendedName>
        <fullName evidence="4">Amine oxidase domain-containing protein</fullName>
    </recommendedName>
</protein>
<dbReference type="Gene3D" id="3.90.660.10">
    <property type="match status" value="1"/>
</dbReference>
<dbReference type="AlphaFoldDB" id="A0A813GAK9"/>
<dbReference type="PANTHER" id="PTHR16128">
    <property type="entry name" value="FAD/NAD(P)-BINDING OXIDOREDUCTASE FAMILY PROTEIN"/>
    <property type="match status" value="1"/>
</dbReference>
<dbReference type="Proteomes" id="UP000654075">
    <property type="component" value="Unassembled WGS sequence"/>
</dbReference>
<evidence type="ECO:0000313" key="2">
    <source>
        <dbReference type="EMBL" id="CAE8621948.1"/>
    </source>
</evidence>
<dbReference type="PANTHER" id="PTHR16128:SF5">
    <property type="entry name" value="FAD_NAD(P)-BINDING OXIDOREDUCTASE FAMILY PROTEIN"/>
    <property type="match status" value="1"/>
</dbReference>
<dbReference type="EMBL" id="CAJNNV010027849">
    <property type="protein sequence ID" value="CAE8621948.1"/>
    <property type="molecule type" value="Genomic_DNA"/>
</dbReference>
<comment type="caution">
    <text evidence="2">The sequence shown here is derived from an EMBL/GenBank/DDBJ whole genome shotgun (WGS) entry which is preliminary data.</text>
</comment>
<gene>
    <name evidence="2" type="ORF">PGLA1383_LOCUS39467</name>
</gene>
<proteinExistence type="predicted"/>
<feature type="compositionally biased region" description="Low complexity" evidence="1">
    <location>
        <begin position="463"/>
        <end position="486"/>
    </location>
</feature>
<keyword evidence="3" id="KW-1185">Reference proteome</keyword>
<organism evidence="2 3">
    <name type="scientific">Polarella glacialis</name>
    <name type="common">Dinoflagellate</name>
    <dbReference type="NCBI Taxonomy" id="89957"/>
    <lineage>
        <taxon>Eukaryota</taxon>
        <taxon>Sar</taxon>
        <taxon>Alveolata</taxon>
        <taxon>Dinophyceae</taxon>
        <taxon>Suessiales</taxon>
        <taxon>Suessiaceae</taxon>
        <taxon>Polarella</taxon>
    </lineage>
</organism>
<sequence length="554" mass="58005">FLGAPFLGAQTRIAAVLMRSVCVLGGSLSGLECARHLAAGGLEVHVFRRLHDPSRSFRDLHPIYEYSPRCIPVPQGASLLADAVDVWAAAGLIANDSACRAGRLVCSESPIPTFLSSPPVRHICGTDGAGLFGLLGALAAQLPGVARDRHEVVAGLARSEQGWLALDLEGSELGVYDLVVCTYDCFLRATRKAALRALLEDLLPSSAPLMRAVAGAVDGCAFALVASVPSASAAAFDVVYVQGVPELALLVRNRPDSSQVRGLPESQESWTLVATPEWTASVRPDASSRWDKAAVTASMLAAFARVVGCPPSGARARALRPPYHWGGFASLSRSRSAPFAFDTTAALAFVGDFFDGHGAEEALHSGSSLARHVLSGSAHNSVLQRGEDWIPREAASEWAEDTSALRGPPAATGDHAWPTQEQLATGTLAKGKRCMDRYKRRGVRGQDLAWLKEKDSTASQPGSSDSLLVSTTTDANANNNNNDNNNKAPAARRWRAQGTSGGYAAATSSEEAESRGLGRDRGVGRLAVAASAAAAAAAAASVAKPNSSGRRWGV</sequence>
<reference evidence="2" key="1">
    <citation type="submission" date="2021-02" db="EMBL/GenBank/DDBJ databases">
        <authorList>
            <person name="Dougan E. K."/>
            <person name="Rhodes N."/>
            <person name="Thang M."/>
            <person name="Chan C."/>
        </authorList>
    </citation>
    <scope>NUCLEOTIDE SEQUENCE</scope>
</reference>
<accession>A0A813GAK9</accession>
<feature type="non-terminal residue" evidence="2">
    <location>
        <position position="1"/>
    </location>
</feature>
<name>A0A813GAK9_POLGL</name>
<feature type="region of interest" description="Disordered" evidence="1">
    <location>
        <begin position="452"/>
        <end position="518"/>
    </location>
</feature>
<feature type="region of interest" description="Disordered" evidence="1">
    <location>
        <begin position="397"/>
        <end position="419"/>
    </location>
</feature>
<evidence type="ECO:0000256" key="1">
    <source>
        <dbReference type="SAM" id="MobiDB-lite"/>
    </source>
</evidence>
<evidence type="ECO:0008006" key="4">
    <source>
        <dbReference type="Google" id="ProtNLM"/>
    </source>
</evidence>
<evidence type="ECO:0000313" key="3">
    <source>
        <dbReference type="Proteomes" id="UP000654075"/>
    </source>
</evidence>
<dbReference type="InterPro" id="IPR036188">
    <property type="entry name" value="FAD/NAD-bd_sf"/>
</dbReference>